<dbReference type="AlphaFoldDB" id="A0A1R4FRF3"/>
<dbReference type="Proteomes" id="UP000195913">
    <property type="component" value="Unassembled WGS sequence"/>
</dbReference>
<evidence type="ECO:0000313" key="3">
    <source>
        <dbReference type="Proteomes" id="UP000195913"/>
    </source>
</evidence>
<keyword evidence="1" id="KW-1133">Transmembrane helix</keyword>
<feature type="transmembrane region" description="Helical" evidence="1">
    <location>
        <begin position="203"/>
        <end position="220"/>
    </location>
</feature>
<accession>A0A1R4FRF3</accession>
<keyword evidence="1" id="KW-0812">Transmembrane</keyword>
<feature type="transmembrane region" description="Helical" evidence="1">
    <location>
        <begin position="133"/>
        <end position="158"/>
    </location>
</feature>
<dbReference type="Pfam" id="PF12679">
    <property type="entry name" value="ABC2_membrane_2"/>
    <property type="match status" value="1"/>
</dbReference>
<reference evidence="2 3" key="1">
    <citation type="submission" date="2017-02" db="EMBL/GenBank/DDBJ databases">
        <authorList>
            <person name="Peterson S.W."/>
        </authorList>
    </citation>
    <scope>NUCLEOTIDE SEQUENCE [LARGE SCALE GENOMIC DNA]</scope>
    <source>
        <strain evidence="2 3">B Ar 00.02</strain>
    </source>
</reference>
<evidence type="ECO:0000256" key="1">
    <source>
        <dbReference type="SAM" id="Phobius"/>
    </source>
</evidence>
<protein>
    <submittedName>
        <fullName evidence="2">Putative ABC transporter, permease protein</fullName>
    </submittedName>
</protein>
<sequence>MSATALHRRRESRPQMLPLFFKALIDARASMLIWAVAMLAVMGLYLPLYPSIGGSEQMKQMIQSLPPELVDALNYGQITSGPGYTQATVFGLIGFLLMTIMAVGAGAAAIGGDEESGLLELTLAHGVTRSQVVLERAGALVVRILVLHLFILAVLLVLKGPAELGIDAGHAAAGVLMFALLVFLNGSFALLGGAIGGRRIHGIGVGAVVAVLGYAFNAIGNQNAQLEWLHGLSPYYWAYGQSPLVGGVDVPAALLLAGVGLACTGFAVLALNRRDIRGA</sequence>
<dbReference type="EMBL" id="FUHW01000022">
    <property type="protein sequence ID" value="SJM58397.1"/>
    <property type="molecule type" value="Genomic_DNA"/>
</dbReference>
<gene>
    <name evidence="2" type="ORF">FM101_05315</name>
</gene>
<keyword evidence="1" id="KW-0472">Membrane</keyword>
<dbReference type="GO" id="GO:0140359">
    <property type="term" value="F:ABC-type transporter activity"/>
    <property type="evidence" value="ECO:0007669"/>
    <property type="project" value="InterPro"/>
</dbReference>
<dbReference type="GO" id="GO:0005886">
    <property type="term" value="C:plasma membrane"/>
    <property type="evidence" value="ECO:0007669"/>
    <property type="project" value="UniProtKB-SubCell"/>
</dbReference>
<feature type="transmembrane region" description="Helical" evidence="1">
    <location>
        <begin position="20"/>
        <end position="46"/>
    </location>
</feature>
<keyword evidence="3" id="KW-1185">Reference proteome</keyword>
<evidence type="ECO:0000313" key="2">
    <source>
        <dbReference type="EMBL" id="SJM58397.1"/>
    </source>
</evidence>
<organism evidence="2 3">
    <name type="scientific">Arthrobacter rhombi</name>
    <dbReference type="NCBI Taxonomy" id="71253"/>
    <lineage>
        <taxon>Bacteria</taxon>
        <taxon>Bacillati</taxon>
        <taxon>Actinomycetota</taxon>
        <taxon>Actinomycetes</taxon>
        <taxon>Micrococcales</taxon>
        <taxon>Micrococcaceae</taxon>
        <taxon>Arthrobacter</taxon>
    </lineage>
</organism>
<proteinExistence type="predicted"/>
<dbReference type="RefSeq" id="WP_086996500.1">
    <property type="nucleotide sequence ID" value="NZ_FUHW01000022.1"/>
</dbReference>
<feature type="transmembrane region" description="Helical" evidence="1">
    <location>
        <begin position="252"/>
        <end position="271"/>
    </location>
</feature>
<feature type="transmembrane region" description="Helical" evidence="1">
    <location>
        <begin position="170"/>
        <end position="191"/>
    </location>
</feature>
<name>A0A1R4FRF3_9MICC</name>
<feature type="transmembrane region" description="Helical" evidence="1">
    <location>
        <begin position="89"/>
        <end position="112"/>
    </location>
</feature>